<protein>
    <submittedName>
        <fullName evidence="1">Alpha/beta hydrolase</fullName>
    </submittedName>
</protein>
<dbReference type="AlphaFoldDB" id="A0A330GK92"/>
<proteinExistence type="predicted"/>
<dbReference type="InterPro" id="IPR029058">
    <property type="entry name" value="AB_hydrolase_fold"/>
</dbReference>
<organism evidence="1 2">
    <name type="scientific">Mesorhizobium atlanticum</name>
    <dbReference type="NCBI Taxonomy" id="2233532"/>
    <lineage>
        <taxon>Bacteria</taxon>
        <taxon>Pseudomonadati</taxon>
        <taxon>Pseudomonadota</taxon>
        <taxon>Alphaproteobacteria</taxon>
        <taxon>Hyphomicrobiales</taxon>
        <taxon>Phyllobacteriaceae</taxon>
        <taxon>Mesorhizobium</taxon>
    </lineage>
</organism>
<dbReference type="GO" id="GO:0016787">
    <property type="term" value="F:hydrolase activity"/>
    <property type="evidence" value="ECO:0007669"/>
    <property type="project" value="UniProtKB-KW"/>
</dbReference>
<dbReference type="Proteomes" id="UP000251956">
    <property type="component" value="Unassembled WGS sequence"/>
</dbReference>
<accession>A0A330GK92</accession>
<sequence>MDVSVSEYSDENSILHDDLGFRYRVVTPAKSTGKCLFVLHGSGVDETTLIPLASKISPDATLVAARGRIPQDDGFRWFERITPTSFEQTSIREETAAYAEFAVEASERHGLDLRRATFLGYSNGANVVSSLMLLHPGLTRQAALLRAMPVLDTSPMTDLGGSRVLIIAGAADQTYGPFAPALVTLFSERRAEVDARIVASGHEFGDADAVIARQWLTGPMLAA</sequence>
<keyword evidence="2" id="KW-1185">Reference proteome</keyword>
<dbReference type="OrthoDB" id="9785698at2"/>
<reference evidence="1 2" key="1">
    <citation type="submission" date="2018-07" db="EMBL/GenBank/DDBJ databases">
        <title>Diversity of Mesorhizobium strains in Brazil.</title>
        <authorList>
            <person name="Helene L.C.F."/>
            <person name="Dall'Agnol R."/>
            <person name="Delamuta J.R.M."/>
            <person name="Hungria M."/>
        </authorList>
    </citation>
    <scope>NUCLEOTIDE SEQUENCE [LARGE SCALE GENOMIC DNA]</scope>
    <source>
        <strain evidence="1 2">CNPSo 3140</strain>
    </source>
</reference>
<gene>
    <name evidence="1" type="ORF">DPM35_25110</name>
</gene>
<dbReference type="SUPFAM" id="SSF53474">
    <property type="entry name" value="alpha/beta-Hydrolases"/>
    <property type="match status" value="1"/>
</dbReference>
<comment type="caution">
    <text evidence="1">The sequence shown here is derived from an EMBL/GenBank/DDBJ whole genome shotgun (WGS) entry which is preliminary data.</text>
</comment>
<dbReference type="Gene3D" id="3.40.50.1820">
    <property type="entry name" value="alpha/beta hydrolase"/>
    <property type="match status" value="1"/>
</dbReference>
<evidence type="ECO:0000313" key="1">
    <source>
        <dbReference type="EMBL" id="RAZ73287.1"/>
    </source>
</evidence>
<dbReference type="EMBL" id="QMBQ01000008">
    <property type="protein sequence ID" value="RAZ73287.1"/>
    <property type="molecule type" value="Genomic_DNA"/>
</dbReference>
<evidence type="ECO:0000313" key="2">
    <source>
        <dbReference type="Proteomes" id="UP000251956"/>
    </source>
</evidence>
<keyword evidence="1" id="KW-0378">Hydrolase</keyword>
<name>A0A330GK92_9HYPH</name>